<sequence length="192" mass="22055">MKRIVDWVASGYEDIQNLHATWRFLRTGFSFSTIVSTQDYTPAAVALTEFSEWIKNDIRIYSSVADESQLEYYPWDIFRQAFFFGSQRTQTGRPSIVTVKPDNALALWALPDAVYTVNGEYYKSAQVMTANADTPVIPTKFQMIICWKGLMHYGAYAGAEEKYAHGNNEYKKLLSMLEYEQLEDFTYGEPLA</sequence>
<reference evidence="1" key="1">
    <citation type="submission" date="2020-03" db="EMBL/GenBank/DDBJ databases">
        <title>The deep terrestrial virosphere.</title>
        <authorList>
            <person name="Holmfeldt K."/>
            <person name="Nilsson E."/>
            <person name="Simone D."/>
            <person name="Lopez-Fernandez M."/>
            <person name="Wu X."/>
            <person name="de Brujin I."/>
            <person name="Lundin D."/>
            <person name="Andersson A."/>
            <person name="Bertilsson S."/>
            <person name="Dopson M."/>
        </authorList>
    </citation>
    <scope>NUCLEOTIDE SEQUENCE</scope>
    <source>
        <strain evidence="1">MM171A01186</strain>
    </source>
</reference>
<proteinExistence type="predicted"/>
<evidence type="ECO:0000313" key="1">
    <source>
        <dbReference type="EMBL" id="QJA99312.1"/>
    </source>
</evidence>
<accession>A0A6M3M0J3</accession>
<gene>
    <name evidence="1" type="ORF">MM171A01186_0008</name>
</gene>
<dbReference type="AlphaFoldDB" id="A0A6M3M0J3"/>
<dbReference type="Pfam" id="PF24175">
    <property type="entry name" value="SU10_adaptor"/>
    <property type="match status" value="1"/>
</dbReference>
<organism evidence="1">
    <name type="scientific">viral metagenome</name>
    <dbReference type="NCBI Taxonomy" id="1070528"/>
    <lineage>
        <taxon>unclassified sequences</taxon>
        <taxon>metagenomes</taxon>
        <taxon>organismal metagenomes</taxon>
    </lineage>
</organism>
<name>A0A6M3M0J3_9ZZZZ</name>
<dbReference type="EMBL" id="MT143642">
    <property type="protein sequence ID" value="QJA99312.1"/>
    <property type="molecule type" value="Genomic_DNA"/>
</dbReference>
<protein>
    <submittedName>
        <fullName evidence="1">Uncharacterized protein</fullName>
    </submittedName>
</protein>
<dbReference type="InterPro" id="IPR056209">
    <property type="entry name" value="SU10_adaptor"/>
</dbReference>